<feature type="compositionally biased region" description="Basic residues" evidence="1">
    <location>
        <begin position="790"/>
        <end position="805"/>
    </location>
</feature>
<dbReference type="OrthoDB" id="5426563at2759"/>
<feature type="compositionally biased region" description="Polar residues" evidence="1">
    <location>
        <begin position="68"/>
        <end position="77"/>
    </location>
</feature>
<dbReference type="RefSeq" id="XP_018155842.1">
    <property type="nucleotide sequence ID" value="XM_018303819.1"/>
</dbReference>
<sequence length="828" mass="91389">MNWTEGALARHLRGKGFKPEIAKQKQYFAKTRPGPRDASKPTASIPFLSRPSSLPKALPEKQSPRALIQSSPYFQRRQSQHVEAQERRSGHSLHQRLRDDGLSTANRDFPKSHMSNGKRRHTTGREETLDTKRRRLLQKGDWVGINVQKPMPLQFSARGNSAGGQIWGYRNKHRAGQPAPFFEKLKHSRKNALRGHGTSHSSTQGGDRVVRIRIGSEGVRFGAGCQASTRSSHQNSPRTVTQSNGLQQSIYFMESSSPHHHAFSSSIEDRERTSQTKKSTWQIRRGRDGTTYDDIASRASPSMLHGQQGRLENDQRAGQPLVVESSPVVVHHPVPQRLSQLVLSTRRGTPKSDAFGSTVAEVSYNPLPAVAPSELSENERWHDMLASSGHREETPKDLGHSRAVATENISPGASNFPGPSSPSAHQPSSGYSTIRASLNVQTRTPSGSEMTHAGTWPNNHEPYEELGNGGSLPRHTPVALLFSSPLSLVNTSPSLDNSAVNDLERGISTSQGKTHTTEEAVLRNLCDNAMQRPSLLTHSDNREEHGFGQQVREAHPRDDVKEADALGFVFKTSEIKTDRNTSDPEPAAACVDADWMNFIFGERDEEAQDALFREARREAARDLRPSSSSSSSHCPNLWPPSLDHDTETVATCGTFDRENDKDIIRPSSRRSFVFDLDPPDENIYEDLTSSLPETRSADITHTDIEESAIDNIHDLMVPGTRGSNYTIADIDSAPAMDSMSTVAQPPESEVGETPGQYFRFARPKTFVGRLASSSVHDAGPILPLSIHPESKKRGRPKRRSRKKAKDGRANIRGLPDHDGDPIEGGSDE</sequence>
<protein>
    <submittedName>
        <fullName evidence="2">Uncharacterized protein</fullName>
    </submittedName>
</protein>
<name>A0A1B7Y5Q2_COLHI</name>
<dbReference type="GeneID" id="28867926"/>
<gene>
    <name evidence="2" type="ORF">CH63R_08845</name>
</gene>
<feature type="region of interest" description="Disordered" evidence="1">
    <location>
        <begin position="777"/>
        <end position="828"/>
    </location>
</feature>
<evidence type="ECO:0000313" key="2">
    <source>
        <dbReference type="EMBL" id="OBR07324.1"/>
    </source>
</evidence>
<dbReference type="EMBL" id="LTAN01000006">
    <property type="protein sequence ID" value="OBR07324.1"/>
    <property type="molecule type" value="Genomic_DNA"/>
</dbReference>
<feature type="region of interest" description="Disordered" evidence="1">
    <location>
        <begin position="443"/>
        <end position="471"/>
    </location>
</feature>
<evidence type="ECO:0000256" key="1">
    <source>
        <dbReference type="SAM" id="MobiDB-lite"/>
    </source>
</evidence>
<feature type="region of interest" description="Disordered" evidence="1">
    <location>
        <begin position="408"/>
        <end position="431"/>
    </location>
</feature>
<accession>A0A1B7Y5Q2</accession>
<evidence type="ECO:0000313" key="3">
    <source>
        <dbReference type="Proteomes" id="UP000092177"/>
    </source>
</evidence>
<feature type="region of interest" description="Disordered" evidence="1">
    <location>
        <begin position="259"/>
        <end position="283"/>
    </location>
</feature>
<reference evidence="3" key="1">
    <citation type="journal article" date="2017" name="BMC Genomics">
        <title>Gapless genome assembly of Colletotrichum higginsianum reveals chromosome structure and association of transposable elements with secondary metabolite gene clusters.</title>
        <authorList>
            <person name="Dallery J.-F."/>
            <person name="Lapalu N."/>
            <person name="Zampounis A."/>
            <person name="Pigne S."/>
            <person name="Luyten I."/>
            <person name="Amselem J."/>
            <person name="Wittenberg A.H.J."/>
            <person name="Zhou S."/>
            <person name="de Queiroz M.V."/>
            <person name="Robin G.P."/>
            <person name="Auger A."/>
            <person name="Hainaut M."/>
            <person name="Henrissat B."/>
            <person name="Kim K.-T."/>
            <person name="Lee Y.-H."/>
            <person name="Lespinet O."/>
            <person name="Schwartz D.C."/>
            <person name="Thon M.R."/>
            <person name="O'Connell R.J."/>
        </authorList>
    </citation>
    <scope>NUCLEOTIDE SEQUENCE [LARGE SCALE GENOMIC DNA]</scope>
    <source>
        <strain evidence="3">IMI 349063</strain>
    </source>
</reference>
<feature type="compositionally biased region" description="Basic and acidic residues" evidence="1">
    <location>
        <begin position="806"/>
        <end position="820"/>
    </location>
</feature>
<organism evidence="2 3">
    <name type="scientific">Colletotrichum higginsianum (strain IMI 349063)</name>
    <name type="common">Crucifer anthracnose fungus</name>
    <dbReference type="NCBI Taxonomy" id="759273"/>
    <lineage>
        <taxon>Eukaryota</taxon>
        <taxon>Fungi</taxon>
        <taxon>Dikarya</taxon>
        <taxon>Ascomycota</taxon>
        <taxon>Pezizomycotina</taxon>
        <taxon>Sordariomycetes</taxon>
        <taxon>Hypocreomycetidae</taxon>
        <taxon>Glomerellales</taxon>
        <taxon>Glomerellaceae</taxon>
        <taxon>Colletotrichum</taxon>
        <taxon>Colletotrichum destructivum species complex</taxon>
    </lineage>
</organism>
<feature type="region of interest" description="Disordered" evidence="1">
    <location>
        <begin position="621"/>
        <end position="645"/>
    </location>
</feature>
<dbReference type="VEuPathDB" id="FungiDB:CH63R_08845"/>
<dbReference type="Proteomes" id="UP000092177">
    <property type="component" value="Chromosome 6"/>
</dbReference>
<feature type="region of interest" description="Disordered" evidence="1">
    <location>
        <begin position="15"/>
        <end position="127"/>
    </location>
</feature>
<proteinExistence type="predicted"/>
<comment type="caution">
    <text evidence="2">The sequence shown here is derived from an EMBL/GenBank/DDBJ whole genome shotgun (WGS) entry which is preliminary data.</text>
</comment>
<dbReference type="KEGG" id="chig:CH63R_08845"/>
<keyword evidence="3" id="KW-1185">Reference proteome</keyword>
<dbReference type="AlphaFoldDB" id="A0A1B7Y5Q2"/>